<feature type="signal peptide" evidence="1">
    <location>
        <begin position="1"/>
        <end position="22"/>
    </location>
</feature>
<dbReference type="PANTHER" id="PTHR35580">
    <property type="entry name" value="CELL SURFACE GLYCOPROTEIN (S-LAYER PROTEIN)-LIKE PROTEIN"/>
    <property type="match status" value="1"/>
</dbReference>
<dbReference type="InterPro" id="IPR026444">
    <property type="entry name" value="Secre_tail"/>
</dbReference>
<dbReference type="InterPro" id="IPR052918">
    <property type="entry name" value="Motility_Chemotaxis_Reg"/>
</dbReference>
<sequence length="1234" mass="131397">MKTKLLYCLGLCLLTLSIKAEAQQPVEEWIRTYDSSGPTGDKPANAKNIVTDNEGNSYVIGTANNNNTYESKAVTFKLSPSGEELWVQEYAKGSFSDATGIAVDNKGGVYVATGDAIVRYDAQTGAESWDNATGIRATDIAVDNQGSVYITGNTSISTESPNYATIRYDAATGNEIWSSTYNGESNNTDFATAIAVDNQGGVYVTGVSYTGDFGADYATVRYDAATGREDWVSRYSMGGVFGEPFIAVDNQGSVFITGTTYNSMTGYDIATVRYSATTGEQLWDRQHNKAGNGYDWATAIAVDSQGSVYVTGYSGSTYNNSDFTTIRYDVATGEQKWLRYYNEADNTRDQPAGIAVDNQGDVYVTGTSQTGESPYAFTTIHYEADTGNLKWVSTYRGKEEGWAEAEGIAVDNKGGVLVTGFNAARETGPDIVVIRYEATTGEKDWEQRFNSFGSQSDYGIAVAVDAAGNAYVTGISDNHNFNVGQANIVTIKYSPTGEELWVRLYDGGLNNQVRAIAVDNEGGVFVIGSSDGDYVTIRYDAATGNTDWEKRYNGDYNGWDNAAGLALDGKGGVYVTGSSQTGENTSTFVTIRYDAASGQQEWATSLKGESNDNNAAEAIAVDSTGGVYVTGNSAGDYLTVRYDAATGTQAWASTYSGEGAGQEWVSDIAVDNQGSVYVTGSSEGIHTFADYATVSYDAATGQQQWVSRYDAGKDGFDHATAIAVDNSGGVYVTGGSQSMGGEEMDHTYDVVTIRYEASSGAQKWLARYDGNALDFANAIAVDNAGGVYVTGRSETSSGGAFNTLKYNAADGTQVWAIQTEEGETDNAARDLALDAEGNVFVTGYGFRTGTGTDIITVKYSQGQCAVLADAAIQGNTTAATNTKNAVYTLTGSNATSYTWRITGSGGSDYTGFTGQGTSSISVDWPATPDVYRLSVSYSGGEGCPTQDTTLYVHVFNPQAGFVTGSGWLITPANPNYELMQGGGRIQWALVAKYKPKTEDVAQGSLMLLLESGPAIFRSTSVEDGSLVITGNNAFFRGQGTLSYLNGSGGMTTDPRRFAYLVSATDGNYSAKHTQRNKEEDRLRILIWELNADGTRGAVVYNNQAACSTNLAENAPACAAIGGGNITIHGPSMKAIREGAVLALEEGPAAQGLMAYPTAFRERTTLGFTTEQDTDYSLELYDLKGALVRRIATGTAQAGQRYEHEVVAEGLSKGLYVARLAAGEKVETVKIILER</sequence>
<dbReference type="Gene3D" id="2.40.10.500">
    <property type="match status" value="2"/>
</dbReference>
<comment type="caution">
    <text evidence="2">The sequence shown here is derived from an EMBL/GenBank/DDBJ whole genome shotgun (WGS) entry which is preliminary data.</text>
</comment>
<accession>A0A2T5Y580</accession>
<dbReference type="EMBL" id="QBKI01000015">
    <property type="protein sequence ID" value="PTX11427.1"/>
    <property type="molecule type" value="Genomic_DNA"/>
</dbReference>
<reference evidence="2 3" key="1">
    <citation type="submission" date="2018-04" db="EMBL/GenBank/DDBJ databases">
        <title>Genomic Encyclopedia of Archaeal and Bacterial Type Strains, Phase II (KMG-II): from individual species to whole genera.</title>
        <authorList>
            <person name="Goeker M."/>
        </authorList>
    </citation>
    <scope>NUCLEOTIDE SEQUENCE [LARGE SCALE GENOMIC DNA]</scope>
    <source>
        <strain evidence="2 3">DSM 100162</strain>
    </source>
</reference>
<dbReference type="InterPro" id="IPR011047">
    <property type="entry name" value="Quinoprotein_ADH-like_sf"/>
</dbReference>
<dbReference type="Proteomes" id="UP000244225">
    <property type="component" value="Unassembled WGS sequence"/>
</dbReference>
<gene>
    <name evidence="2" type="ORF">C8N40_115104</name>
</gene>
<dbReference type="Gene3D" id="2.120.10.30">
    <property type="entry name" value="TolB, C-terminal domain"/>
    <property type="match status" value="1"/>
</dbReference>
<evidence type="ECO:0000313" key="2">
    <source>
        <dbReference type="EMBL" id="PTX11427.1"/>
    </source>
</evidence>
<dbReference type="NCBIfam" id="TIGR02608">
    <property type="entry name" value="delta_60_rpt"/>
    <property type="match status" value="1"/>
</dbReference>
<proteinExistence type="predicted"/>
<dbReference type="OrthoDB" id="9811934at2"/>
<feature type="chain" id="PRO_5015518192" evidence="1">
    <location>
        <begin position="23"/>
        <end position="1234"/>
    </location>
</feature>
<dbReference type="RefSeq" id="WP_108213900.1">
    <property type="nucleotide sequence ID" value="NZ_QBKI01000015.1"/>
</dbReference>
<protein>
    <submittedName>
        <fullName evidence="2">Putative delta-60 repeat protein/predicted secreted protein (Por secretion system target)</fullName>
    </submittedName>
</protein>
<dbReference type="InterPro" id="IPR015943">
    <property type="entry name" value="WD40/YVTN_repeat-like_dom_sf"/>
</dbReference>
<dbReference type="AlphaFoldDB" id="A0A2T5Y580"/>
<dbReference type="InterPro" id="IPR013431">
    <property type="entry name" value="Delta_60_rpt"/>
</dbReference>
<dbReference type="SUPFAM" id="SSF101898">
    <property type="entry name" value="NHL repeat"/>
    <property type="match status" value="2"/>
</dbReference>
<dbReference type="SUPFAM" id="SSF50998">
    <property type="entry name" value="Quinoprotein alcohol dehydrogenase-like"/>
    <property type="match status" value="1"/>
</dbReference>
<dbReference type="InterPro" id="IPR011042">
    <property type="entry name" value="6-blade_b-propeller_TolB-like"/>
</dbReference>
<evidence type="ECO:0000313" key="3">
    <source>
        <dbReference type="Proteomes" id="UP000244225"/>
    </source>
</evidence>
<organism evidence="2 3">
    <name type="scientific">Pontibacter mucosus</name>
    <dbReference type="NCBI Taxonomy" id="1649266"/>
    <lineage>
        <taxon>Bacteria</taxon>
        <taxon>Pseudomonadati</taxon>
        <taxon>Bacteroidota</taxon>
        <taxon>Cytophagia</taxon>
        <taxon>Cytophagales</taxon>
        <taxon>Hymenobacteraceae</taxon>
        <taxon>Pontibacter</taxon>
    </lineage>
</organism>
<keyword evidence="1" id="KW-0732">Signal</keyword>
<evidence type="ECO:0000256" key="1">
    <source>
        <dbReference type="SAM" id="SignalP"/>
    </source>
</evidence>
<name>A0A2T5Y580_9BACT</name>
<dbReference type="PANTHER" id="PTHR35580:SF1">
    <property type="entry name" value="PHYTASE-LIKE DOMAIN-CONTAINING PROTEIN"/>
    <property type="match status" value="1"/>
</dbReference>
<dbReference type="InterPro" id="IPR010620">
    <property type="entry name" value="SBBP_repeat"/>
</dbReference>
<dbReference type="NCBIfam" id="TIGR04183">
    <property type="entry name" value="Por_Secre_tail"/>
    <property type="match status" value="1"/>
</dbReference>
<dbReference type="Pfam" id="PF06739">
    <property type="entry name" value="SBBP"/>
    <property type="match status" value="2"/>
</dbReference>
<keyword evidence="3" id="KW-1185">Reference proteome</keyword>
<dbReference type="Gene3D" id="2.130.10.10">
    <property type="entry name" value="YVTN repeat-like/Quinoprotein amine dehydrogenase"/>
    <property type="match status" value="1"/>
</dbReference>